<name>N2BLS8_9ACTN</name>
<dbReference type="EMBL" id="AGXC01000001">
    <property type="protein sequence ID" value="EMZ42712.1"/>
    <property type="molecule type" value="Genomic_DNA"/>
</dbReference>
<dbReference type="PATRIC" id="fig|997872.3.peg.260"/>
<comment type="caution">
    <text evidence="1">The sequence shown here is derived from an EMBL/GenBank/DDBJ whole genome shotgun (WGS) entry which is preliminary data.</text>
</comment>
<dbReference type="Proteomes" id="UP000012651">
    <property type="component" value="Unassembled WGS sequence"/>
</dbReference>
<sequence>MELTFTDTNFRDVGVIEPYDGDFAWGNNENDFSIDVAGDNVPEVGSMIYAEGSDLGGLVTGYKSDVGAEAFSIVGHTWTGVLNRRVMGPDYGQAYLTLSGDITECVSQLIARAGMGELFVVNPSQVGVRVTHTFTGSQSAAQQDTGRYMGCWSAMWQLLLETGCKARFAWSDKLKHVVIDVTKRKDYTDNESQMVGVAMVGISTQKTTNHLVCLGKGELENREIVHLYSDTQGNVSQTQTIFGINEIAETYNQSSAETSELIKNGTKHLKDLWTKSQQVTIKSNSTAQPFDLGDVIGGSDTRSHISAQAVVTKKVTSFKQGQMTYTYTSTVRE</sequence>
<proteinExistence type="predicted"/>
<evidence type="ECO:0000313" key="2">
    <source>
        <dbReference type="Proteomes" id="UP000012651"/>
    </source>
</evidence>
<gene>
    <name evidence="1" type="ORF">HMPREF1091_00270</name>
</gene>
<protein>
    <submittedName>
        <fullName evidence="1">Uncharacterized protein</fullName>
    </submittedName>
</protein>
<dbReference type="AlphaFoldDB" id="N2BLS8"/>
<keyword evidence="2" id="KW-1185">Reference proteome</keyword>
<dbReference type="RefSeq" id="WP_002563045.1">
    <property type="nucleotide sequence ID" value="NZ_KB822533.1"/>
</dbReference>
<dbReference type="HOGENOM" id="CLU_831027_0_0_11"/>
<evidence type="ECO:0000313" key="1">
    <source>
        <dbReference type="EMBL" id="EMZ42712.1"/>
    </source>
</evidence>
<accession>N2BLS8</accession>
<dbReference type="OrthoDB" id="1958058at2"/>
<organism evidence="1 2">
    <name type="scientific">Atopobium minutum 10063974</name>
    <dbReference type="NCBI Taxonomy" id="997872"/>
    <lineage>
        <taxon>Bacteria</taxon>
        <taxon>Bacillati</taxon>
        <taxon>Actinomycetota</taxon>
        <taxon>Coriobacteriia</taxon>
        <taxon>Coriobacteriales</taxon>
        <taxon>Atopobiaceae</taxon>
        <taxon>Atopobium</taxon>
    </lineage>
</organism>
<reference evidence="1 2" key="1">
    <citation type="submission" date="2013-03" db="EMBL/GenBank/DDBJ databases">
        <title>The Genome Sequence of Atopobium minutum 10063974.</title>
        <authorList>
            <consortium name="The Broad Institute Genome Sequencing Platform"/>
            <person name="Earl A."/>
            <person name="Ward D."/>
            <person name="Feldgarden M."/>
            <person name="Gevers D."/>
            <person name="Lambert T."/>
            <person name="Marvaud J.-C."/>
            <person name="Courvalin P."/>
            <person name="Walker B."/>
            <person name="Young S.K."/>
            <person name="Zeng Q."/>
            <person name="Gargeya S."/>
            <person name="Fitzgerald M."/>
            <person name="Haas B."/>
            <person name="Abouelleil A."/>
            <person name="Alvarado L."/>
            <person name="Arachchi H.M."/>
            <person name="Berlin A.M."/>
            <person name="Chapman S.B."/>
            <person name="Dewar J."/>
            <person name="Goldberg J."/>
            <person name="Griggs A."/>
            <person name="Gujja S."/>
            <person name="Hansen M."/>
            <person name="Howarth C."/>
            <person name="Imamovic A."/>
            <person name="Larimer J."/>
            <person name="McCowan C."/>
            <person name="Murphy C."/>
            <person name="Neiman D."/>
            <person name="Pearson M."/>
            <person name="Priest M."/>
            <person name="Roberts A."/>
            <person name="Saif S."/>
            <person name="Shea T."/>
            <person name="Sisk P."/>
            <person name="Sykes S."/>
            <person name="Wortman J."/>
            <person name="Nusbaum C."/>
            <person name="Birren B."/>
        </authorList>
    </citation>
    <scope>NUCLEOTIDE SEQUENCE [LARGE SCALE GENOMIC DNA]</scope>
    <source>
        <strain evidence="1 2">10063974</strain>
    </source>
</reference>